<proteinExistence type="predicted"/>
<sequence>MGWGLFLIGSICLACFFFSSRQLGVLKYVPFVASSVHVGQIWNKVLEEMWFLC</sequence>
<evidence type="ECO:0000313" key="1">
    <source>
        <dbReference type="EMBL" id="JAI04119.1"/>
    </source>
</evidence>
<accession>A0A0E9XQZ0</accession>
<protein>
    <submittedName>
        <fullName evidence="1">Uncharacterized protein</fullName>
    </submittedName>
</protein>
<reference evidence="1" key="2">
    <citation type="journal article" date="2015" name="Fish Shellfish Immunol.">
        <title>Early steps in the European eel (Anguilla anguilla)-Vibrio vulnificus interaction in the gills: Role of the RtxA13 toxin.</title>
        <authorList>
            <person name="Callol A."/>
            <person name="Pajuelo D."/>
            <person name="Ebbesson L."/>
            <person name="Teles M."/>
            <person name="MacKenzie S."/>
            <person name="Amaro C."/>
        </authorList>
    </citation>
    <scope>NUCLEOTIDE SEQUENCE</scope>
</reference>
<organism evidence="1">
    <name type="scientific">Anguilla anguilla</name>
    <name type="common">European freshwater eel</name>
    <name type="synonym">Muraena anguilla</name>
    <dbReference type="NCBI Taxonomy" id="7936"/>
    <lineage>
        <taxon>Eukaryota</taxon>
        <taxon>Metazoa</taxon>
        <taxon>Chordata</taxon>
        <taxon>Craniata</taxon>
        <taxon>Vertebrata</taxon>
        <taxon>Euteleostomi</taxon>
        <taxon>Actinopterygii</taxon>
        <taxon>Neopterygii</taxon>
        <taxon>Teleostei</taxon>
        <taxon>Anguilliformes</taxon>
        <taxon>Anguillidae</taxon>
        <taxon>Anguilla</taxon>
    </lineage>
</organism>
<dbReference type="AlphaFoldDB" id="A0A0E9XQZ0"/>
<dbReference type="EMBL" id="GBXM01004459">
    <property type="protein sequence ID" value="JAI04119.1"/>
    <property type="molecule type" value="Transcribed_RNA"/>
</dbReference>
<name>A0A0E9XQZ0_ANGAN</name>
<reference evidence="1" key="1">
    <citation type="submission" date="2014-11" db="EMBL/GenBank/DDBJ databases">
        <authorList>
            <person name="Amaro Gonzalez C."/>
        </authorList>
    </citation>
    <scope>NUCLEOTIDE SEQUENCE</scope>
</reference>